<dbReference type="NCBIfam" id="TIGR00045">
    <property type="entry name" value="glycerate kinase"/>
    <property type="match status" value="1"/>
</dbReference>
<dbReference type="PANTHER" id="PTHR21599">
    <property type="entry name" value="GLYCERATE KINASE"/>
    <property type="match status" value="1"/>
</dbReference>
<dbReference type="InterPro" id="IPR018193">
    <property type="entry name" value="Glyc_kinase_flavodox-like_fold"/>
</dbReference>
<dbReference type="OrthoDB" id="9774290at2"/>
<dbReference type="Gene3D" id="3.90.1510.10">
    <property type="entry name" value="Glycerate kinase, domain 2"/>
    <property type="match status" value="1"/>
</dbReference>
<reference evidence="5 6" key="1">
    <citation type="submission" date="2015-09" db="EMBL/GenBank/DDBJ databases">
        <title>Identification and resolution of microdiversity through metagenomic sequencing of parallel consortia.</title>
        <authorList>
            <person name="Nelson W.C."/>
            <person name="Romine M.F."/>
            <person name="Lindemann S.R."/>
        </authorList>
    </citation>
    <scope>NUCLEOTIDE SEQUENCE [LARGE SCALE GENOMIC DNA]</scope>
    <source>
        <strain evidence="5">HL-49</strain>
    </source>
</reference>
<dbReference type="PIRSF" id="PIRSF006078">
    <property type="entry name" value="GlxK"/>
    <property type="match status" value="1"/>
</dbReference>
<dbReference type="STRING" id="1305737.GCA_000526355_00948"/>
<comment type="caution">
    <text evidence="5">The sequence shown here is derived from an EMBL/GenBank/DDBJ whole genome shotgun (WGS) entry which is preliminary data.</text>
</comment>
<dbReference type="InterPro" id="IPR004381">
    <property type="entry name" value="Glycerate_kinase"/>
</dbReference>
<evidence type="ECO:0000313" key="5">
    <source>
        <dbReference type="EMBL" id="KPQ19051.1"/>
    </source>
</evidence>
<dbReference type="Proteomes" id="UP000050421">
    <property type="component" value="Unassembled WGS sequence"/>
</dbReference>
<accession>A0A0P7XQ30</accession>
<dbReference type="PATRIC" id="fig|1305737.6.peg.1464"/>
<dbReference type="Pfam" id="PF02595">
    <property type="entry name" value="Gly_kinase"/>
    <property type="match status" value="1"/>
</dbReference>
<evidence type="ECO:0000256" key="1">
    <source>
        <dbReference type="ARBA" id="ARBA00006284"/>
    </source>
</evidence>
<keyword evidence="3 4" id="KW-0418">Kinase</keyword>
<proteinExistence type="inferred from homology"/>
<dbReference type="eggNOG" id="COG1929">
    <property type="taxonomic scope" value="Bacteria"/>
</dbReference>
<dbReference type="Gene3D" id="3.40.50.10350">
    <property type="entry name" value="Glycerate kinase, domain 1"/>
    <property type="match status" value="1"/>
</dbReference>
<comment type="similarity">
    <text evidence="1 4">Belongs to the glycerate kinase type-1 family.</text>
</comment>
<dbReference type="GO" id="GO:0031388">
    <property type="term" value="P:organic acid phosphorylation"/>
    <property type="evidence" value="ECO:0007669"/>
    <property type="project" value="UniProtKB-UniRule"/>
</dbReference>
<dbReference type="EMBL" id="LJXT01000016">
    <property type="protein sequence ID" value="KPQ19051.1"/>
    <property type="molecule type" value="Genomic_DNA"/>
</dbReference>
<keyword evidence="2 4" id="KW-0808">Transferase</keyword>
<sequence>MKVLIAPNAFKGTISASHAAEIIEQIVASKYPNSQVKKIPIADGGDGTCELLTEYLGLKKVNTWSLDPFGRPALGSFGYDFQSKTIYLDVSTVSGIGLLDSTELNPRVASTFGTGTLIRKGVEMGAEHVILGLGGSASIDLGLGILQGLGFVFLDPLGKEIVPFSDHLLKKLAYVQSKPKLSKLTFTCLCDVRNTFFGDAGAIPIFGPQKGLKSDQMDSYSEDTSRIIHLLYQKAKKPFKDSMGFGAAGGIALGLNAFFPTDIKFGASYFFDQVAMEKEVQSSDVVLTGEGRFDQQSKEGKGCFELLQICKKYQKPCYLVTSGEDGQDFGFESVMKLPELDFSRIDFKKKAAENLKLTLEKKLTI</sequence>
<name>A0A0P7XQ30_9BACT</name>
<dbReference type="AlphaFoldDB" id="A0A0P7XQ30"/>
<evidence type="ECO:0000256" key="3">
    <source>
        <dbReference type="ARBA" id="ARBA00022777"/>
    </source>
</evidence>
<dbReference type="InterPro" id="IPR036129">
    <property type="entry name" value="Glycerate_kinase_sf"/>
</dbReference>
<evidence type="ECO:0000313" key="6">
    <source>
        <dbReference type="Proteomes" id="UP000050421"/>
    </source>
</evidence>
<dbReference type="InterPro" id="IPR018197">
    <property type="entry name" value="Glycerate_kinase_RE-like"/>
</dbReference>
<dbReference type="SUPFAM" id="SSF110738">
    <property type="entry name" value="Glycerate kinase I"/>
    <property type="match status" value="1"/>
</dbReference>
<evidence type="ECO:0000256" key="4">
    <source>
        <dbReference type="PIRNR" id="PIRNR006078"/>
    </source>
</evidence>
<organism evidence="5 6">
    <name type="scientific">Algoriphagus marincola HL-49</name>
    <dbReference type="NCBI Taxonomy" id="1305737"/>
    <lineage>
        <taxon>Bacteria</taxon>
        <taxon>Pseudomonadati</taxon>
        <taxon>Bacteroidota</taxon>
        <taxon>Cytophagia</taxon>
        <taxon>Cytophagales</taxon>
        <taxon>Cyclobacteriaceae</taxon>
        <taxon>Algoriphagus</taxon>
    </lineage>
</organism>
<dbReference type="GO" id="GO:0008887">
    <property type="term" value="F:glycerate kinase activity"/>
    <property type="evidence" value="ECO:0007669"/>
    <property type="project" value="UniProtKB-UniRule"/>
</dbReference>
<protein>
    <submittedName>
        <fullName evidence="5">Glycerate kinase GlxK</fullName>
    </submittedName>
</protein>
<evidence type="ECO:0000256" key="2">
    <source>
        <dbReference type="ARBA" id="ARBA00022679"/>
    </source>
</evidence>
<dbReference type="PANTHER" id="PTHR21599:SF0">
    <property type="entry name" value="GLYCERATE KINASE"/>
    <property type="match status" value="1"/>
</dbReference>
<gene>
    <name evidence="5" type="primary">glxK</name>
    <name evidence="5" type="ORF">HLUCCX10_04080</name>
</gene>